<keyword evidence="2" id="KW-1133">Transmembrane helix</keyword>
<evidence type="ECO:0000313" key="3">
    <source>
        <dbReference type="EMBL" id="SFK87909.1"/>
    </source>
</evidence>
<feature type="transmembrane region" description="Helical" evidence="2">
    <location>
        <begin position="54"/>
        <end position="76"/>
    </location>
</feature>
<evidence type="ECO:0000256" key="2">
    <source>
        <dbReference type="SAM" id="Phobius"/>
    </source>
</evidence>
<keyword evidence="2" id="KW-0472">Membrane</keyword>
<feature type="compositionally biased region" description="Low complexity" evidence="1">
    <location>
        <begin position="7"/>
        <end position="16"/>
    </location>
</feature>
<dbReference type="Proteomes" id="UP000199473">
    <property type="component" value="Unassembled WGS sequence"/>
</dbReference>
<name>A0A1I4D532_9PROT</name>
<reference evidence="3 4" key="1">
    <citation type="submission" date="2016-10" db="EMBL/GenBank/DDBJ databases">
        <authorList>
            <person name="de Groot N.N."/>
        </authorList>
    </citation>
    <scope>NUCLEOTIDE SEQUENCE [LARGE SCALE GENOMIC DNA]</scope>
    <source>
        <strain evidence="3 4">DSM 19981</strain>
    </source>
</reference>
<keyword evidence="2" id="KW-0812">Transmembrane</keyword>
<dbReference type="AlphaFoldDB" id="A0A1I4D532"/>
<organism evidence="3 4">
    <name type="scientific">Falsiroseomonas stagni DSM 19981</name>
    <dbReference type="NCBI Taxonomy" id="1123062"/>
    <lineage>
        <taxon>Bacteria</taxon>
        <taxon>Pseudomonadati</taxon>
        <taxon>Pseudomonadota</taxon>
        <taxon>Alphaproteobacteria</taxon>
        <taxon>Acetobacterales</taxon>
        <taxon>Roseomonadaceae</taxon>
        <taxon>Falsiroseomonas</taxon>
    </lineage>
</organism>
<evidence type="ECO:0000256" key="1">
    <source>
        <dbReference type="SAM" id="MobiDB-lite"/>
    </source>
</evidence>
<sequence>MADQRTEAPPTTETAASLATQRRGRADPFAHGALPMRPNYLPEEDEGGGNRSELWSVAKALLIAAAVILVMGWLLARSA</sequence>
<feature type="region of interest" description="Disordered" evidence="1">
    <location>
        <begin position="1"/>
        <end position="49"/>
    </location>
</feature>
<evidence type="ECO:0000313" key="4">
    <source>
        <dbReference type="Proteomes" id="UP000199473"/>
    </source>
</evidence>
<keyword evidence="4" id="KW-1185">Reference proteome</keyword>
<protein>
    <submittedName>
        <fullName evidence="3">Uncharacterized protein</fullName>
    </submittedName>
</protein>
<dbReference type="RefSeq" id="WP_092961813.1">
    <property type="nucleotide sequence ID" value="NZ_FOSQ01000009.1"/>
</dbReference>
<dbReference type="STRING" id="1123062.SAMN02745775_109128"/>
<dbReference type="EMBL" id="FOSQ01000009">
    <property type="protein sequence ID" value="SFK87909.1"/>
    <property type="molecule type" value="Genomic_DNA"/>
</dbReference>
<accession>A0A1I4D532</accession>
<gene>
    <name evidence="3" type="ORF">SAMN02745775_109128</name>
</gene>
<proteinExistence type="predicted"/>